<evidence type="ECO:0000256" key="1">
    <source>
        <dbReference type="SAM" id="MobiDB-lite"/>
    </source>
</evidence>
<gene>
    <name evidence="2" type="ORF">LTR62_000072</name>
</gene>
<proteinExistence type="predicted"/>
<feature type="region of interest" description="Disordered" evidence="1">
    <location>
        <begin position="85"/>
        <end position="150"/>
    </location>
</feature>
<sequence length="150" mass="16706">MSLFDQIRNLRPLQNENRPHPLLWYLAGGRMTAELPANGVPTVATLRERRAVEKENREVVGFWGTVHGLRKVKKTRKELAGVCNSIQGTSEDVDDDHDRIKVGRDEKKQPPSEAEGEASPENEPHEKAEDSSVTVAPDTMEEPETLVGGK</sequence>
<protein>
    <submittedName>
        <fullName evidence="2">Uncharacterized protein</fullName>
    </submittedName>
</protein>
<dbReference type="EMBL" id="JAVRRL010000001">
    <property type="protein sequence ID" value="KAK5118863.1"/>
    <property type="molecule type" value="Genomic_DNA"/>
</dbReference>
<feature type="compositionally biased region" description="Basic and acidic residues" evidence="1">
    <location>
        <begin position="96"/>
        <end position="110"/>
    </location>
</feature>
<dbReference type="Proteomes" id="UP001310890">
    <property type="component" value="Unassembled WGS sequence"/>
</dbReference>
<evidence type="ECO:0000313" key="2">
    <source>
        <dbReference type="EMBL" id="KAK5118863.1"/>
    </source>
</evidence>
<comment type="caution">
    <text evidence="2">The sequence shown here is derived from an EMBL/GenBank/DDBJ whole genome shotgun (WGS) entry which is preliminary data.</text>
</comment>
<evidence type="ECO:0000313" key="3">
    <source>
        <dbReference type="Proteomes" id="UP001310890"/>
    </source>
</evidence>
<accession>A0AAN7TQZ0</accession>
<name>A0AAN7TQZ0_9PEZI</name>
<reference evidence="2" key="1">
    <citation type="submission" date="2023-08" db="EMBL/GenBank/DDBJ databases">
        <title>Black Yeasts Isolated from many extreme environments.</title>
        <authorList>
            <person name="Coleine C."/>
            <person name="Stajich J.E."/>
            <person name="Selbmann L."/>
        </authorList>
    </citation>
    <scope>NUCLEOTIDE SEQUENCE</scope>
    <source>
        <strain evidence="2">CCFEE 5401</strain>
    </source>
</reference>
<dbReference type="AlphaFoldDB" id="A0AAN7TQZ0"/>
<organism evidence="2 3">
    <name type="scientific">Meristemomyces frigidus</name>
    <dbReference type="NCBI Taxonomy" id="1508187"/>
    <lineage>
        <taxon>Eukaryota</taxon>
        <taxon>Fungi</taxon>
        <taxon>Dikarya</taxon>
        <taxon>Ascomycota</taxon>
        <taxon>Pezizomycotina</taxon>
        <taxon>Dothideomycetes</taxon>
        <taxon>Dothideomycetidae</taxon>
        <taxon>Mycosphaerellales</taxon>
        <taxon>Teratosphaeriaceae</taxon>
        <taxon>Meristemomyces</taxon>
    </lineage>
</organism>